<proteinExistence type="predicted"/>
<dbReference type="Proteomes" id="UP000198287">
    <property type="component" value="Unassembled WGS sequence"/>
</dbReference>
<keyword evidence="2" id="KW-0472">Membrane</keyword>
<evidence type="ECO:0000256" key="2">
    <source>
        <dbReference type="SAM" id="Phobius"/>
    </source>
</evidence>
<feature type="transmembrane region" description="Helical" evidence="2">
    <location>
        <begin position="105"/>
        <end position="126"/>
    </location>
</feature>
<dbReference type="AlphaFoldDB" id="A0A226D8Q2"/>
<keyword evidence="4" id="KW-1185">Reference proteome</keyword>
<keyword evidence="2" id="KW-0812">Transmembrane</keyword>
<feature type="compositionally biased region" description="Polar residues" evidence="1">
    <location>
        <begin position="155"/>
        <end position="169"/>
    </location>
</feature>
<keyword evidence="2" id="KW-1133">Transmembrane helix</keyword>
<comment type="caution">
    <text evidence="3">The sequence shown here is derived from an EMBL/GenBank/DDBJ whole genome shotgun (WGS) entry which is preliminary data.</text>
</comment>
<evidence type="ECO:0000313" key="4">
    <source>
        <dbReference type="Proteomes" id="UP000198287"/>
    </source>
</evidence>
<feature type="compositionally biased region" description="Low complexity" evidence="1">
    <location>
        <begin position="176"/>
        <end position="190"/>
    </location>
</feature>
<evidence type="ECO:0000313" key="3">
    <source>
        <dbReference type="EMBL" id="OXA41935.1"/>
    </source>
</evidence>
<accession>A0A226D8Q2</accession>
<reference evidence="3 4" key="1">
    <citation type="submission" date="2015-12" db="EMBL/GenBank/DDBJ databases">
        <title>The genome of Folsomia candida.</title>
        <authorList>
            <person name="Faddeeva A."/>
            <person name="Derks M.F."/>
            <person name="Anvar Y."/>
            <person name="Smit S."/>
            <person name="Van Straalen N."/>
            <person name="Roelofs D."/>
        </authorList>
    </citation>
    <scope>NUCLEOTIDE SEQUENCE [LARGE SCALE GENOMIC DNA]</scope>
    <source>
        <strain evidence="3 4">VU population</strain>
        <tissue evidence="3">Whole body</tissue>
    </source>
</reference>
<evidence type="ECO:0000256" key="1">
    <source>
        <dbReference type="SAM" id="MobiDB-lite"/>
    </source>
</evidence>
<feature type="region of interest" description="Disordered" evidence="1">
    <location>
        <begin position="155"/>
        <end position="223"/>
    </location>
</feature>
<protein>
    <submittedName>
        <fullName evidence="3">Uncharacterized protein</fullName>
    </submittedName>
</protein>
<dbReference type="EMBL" id="LNIX01000027">
    <property type="protein sequence ID" value="OXA41935.1"/>
    <property type="molecule type" value="Genomic_DNA"/>
</dbReference>
<feature type="transmembrane region" description="Helical" evidence="2">
    <location>
        <begin position="36"/>
        <end position="57"/>
    </location>
</feature>
<name>A0A226D8Q2_FOLCA</name>
<sequence length="268" mass="29612">MINTLFVSSKCRENGGSCSGFWNTPDKDRGTRFADVVILPPLIIYIAAGITVLAIFLNFVGKVSGVVFANIGIDFTTHGPLSLLRHTGYLPDIFQRSFFIKPTTITPRAGLLYIFWDFTLFGFAVYNTCLLQAITGHPIVPPEQENQIDRSVQNANSLRTPGSSGQPQASLRRGVYPTRYPRQPQRATRTPRTDPRPCAPSQRFLAPRPGPSQILQRSTAPPPPLDMECPPGHVYLRCEEIANISISGVRQTSRTLTSVVPRDEYSPG</sequence>
<gene>
    <name evidence="3" type="ORF">Fcan01_23326</name>
</gene>
<organism evidence="3 4">
    <name type="scientific">Folsomia candida</name>
    <name type="common">Springtail</name>
    <dbReference type="NCBI Taxonomy" id="158441"/>
    <lineage>
        <taxon>Eukaryota</taxon>
        <taxon>Metazoa</taxon>
        <taxon>Ecdysozoa</taxon>
        <taxon>Arthropoda</taxon>
        <taxon>Hexapoda</taxon>
        <taxon>Collembola</taxon>
        <taxon>Entomobryomorpha</taxon>
        <taxon>Isotomoidea</taxon>
        <taxon>Isotomidae</taxon>
        <taxon>Proisotominae</taxon>
        <taxon>Folsomia</taxon>
    </lineage>
</organism>